<evidence type="ECO:0000256" key="2">
    <source>
        <dbReference type="ARBA" id="ARBA00023002"/>
    </source>
</evidence>
<dbReference type="EMBL" id="BARS01006062">
    <property type="protein sequence ID" value="GAF82719.1"/>
    <property type="molecule type" value="Genomic_DNA"/>
</dbReference>
<keyword evidence="4" id="KW-0411">Iron-sulfur</keyword>
<dbReference type="GO" id="GO:0046872">
    <property type="term" value="F:metal ion binding"/>
    <property type="evidence" value="ECO:0007669"/>
    <property type="project" value="UniProtKB-KW"/>
</dbReference>
<evidence type="ECO:0000256" key="3">
    <source>
        <dbReference type="ARBA" id="ARBA00023004"/>
    </source>
</evidence>
<dbReference type="GO" id="GO:0016491">
    <property type="term" value="F:oxidoreductase activity"/>
    <property type="evidence" value="ECO:0007669"/>
    <property type="project" value="UniProtKB-KW"/>
</dbReference>
<evidence type="ECO:0000259" key="5">
    <source>
        <dbReference type="Pfam" id="PF02662"/>
    </source>
</evidence>
<evidence type="ECO:0000256" key="1">
    <source>
        <dbReference type="ARBA" id="ARBA00022723"/>
    </source>
</evidence>
<dbReference type="Pfam" id="PF02662">
    <property type="entry name" value="FlpD"/>
    <property type="match status" value="1"/>
</dbReference>
<accession>X0SNS0</accession>
<name>X0SNS0_9ZZZZ</name>
<reference evidence="6" key="1">
    <citation type="journal article" date="2014" name="Front. Microbiol.">
        <title>High frequency of phylogenetically diverse reductive dehalogenase-homologous genes in deep subseafloor sedimentary metagenomes.</title>
        <authorList>
            <person name="Kawai M."/>
            <person name="Futagami T."/>
            <person name="Toyoda A."/>
            <person name="Takaki Y."/>
            <person name="Nishi S."/>
            <person name="Hori S."/>
            <person name="Arai W."/>
            <person name="Tsubouchi T."/>
            <person name="Morono Y."/>
            <person name="Uchiyama I."/>
            <person name="Ito T."/>
            <person name="Fujiyama A."/>
            <person name="Inagaki F."/>
            <person name="Takami H."/>
        </authorList>
    </citation>
    <scope>NUCLEOTIDE SEQUENCE</scope>
    <source>
        <strain evidence="6">Expedition CK06-06</strain>
    </source>
</reference>
<feature type="non-terminal residue" evidence="6">
    <location>
        <position position="138"/>
    </location>
</feature>
<dbReference type="GO" id="GO:0051536">
    <property type="term" value="F:iron-sulfur cluster binding"/>
    <property type="evidence" value="ECO:0007669"/>
    <property type="project" value="UniProtKB-KW"/>
</dbReference>
<keyword evidence="1" id="KW-0479">Metal-binding</keyword>
<evidence type="ECO:0000313" key="6">
    <source>
        <dbReference type="EMBL" id="GAF82719.1"/>
    </source>
</evidence>
<dbReference type="InterPro" id="IPR003813">
    <property type="entry name" value="MvhD/FlpD"/>
</dbReference>
<comment type="caution">
    <text evidence="6">The sequence shown here is derived from an EMBL/GenBank/DDBJ whole genome shotgun (WGS) entry which is preliminary data.</text>
</comment>
<proteinExistence type="predicted"/>
<feature type="domain" description="F420-non-reducing hydrogenase iron-sulfur subunit D" evidence="5">
    <location>
        <begin position="19"/>
        <end position="138"/>
    </location>
</feature>
<gene>
    <name evidence="6" type="ORF">S01H1_11860</name>
</gene>
<dbReference type="AlphaFoldDB" id="X0SNS0"/>
<organism evidence="6">
    <name type="scientific">marine sediment metagenome</name>
    <dbReference type="NCBI Taxonomy" id="412755"/>
    <lineage>
        <taxon>unclassified sequences</taxon>
        <taxon>metagenomes</taxon>
        <taxon>ecological metagenomes</taxon>
    </lineage>
</organism>
<keyword evidence="3" id="KW-0408">Iron</keyword>
<protein>
    <recommendedName>
        <fullName evidence="5">F420-non-reducing hydrogenase iron-sulfur subunit D domain-containing protein</fullName>
    </recommendedName>
</protein>
<keyword evidence="2" id="KW-0560">Oxidoreductase</keyword>
<sequence length="138" mass="15393">MTQTEANTTDTAEAFEPRIVAFVCNWCTYAGADLTGTSRLQYAANVRIIKLPCTGRIDPLFILKAFEGGADAVLVSGCHPGDCHYTSGNYHARRRWTLLRNLLDFTGIDSRRLFFSWVSAAEGQKFADLINDITQKVR</sequence>
<evidence type="ECO:0000256" key="4">
    <source>
        <dbReference type="ARBA" id="ARBA00023014"/>
    </source>
</evidence>